<evidence type="ECO:0000256" key="9">
    <source>
        <dbReference type="HAMAP-Rule" id="MF_01470"/>
    </source>
</evidence>
<feature type="binding site" evidence="9">
    <location>
        <position position="236"/>
    </location>
    <ligand>
        <name>Mn(2+)</name>
        <dbReference type="ChEBI" id="CHEBI:29035"/>
    </ligand>
</feature>
<dbReference type="NCBIfam" id="TIGR03641">
    <property type="entry name" value="cas1_HMARI"/>
    <property type="match status" value="1"/>
</dbReference>
<dbReference type="InterPro" id="IPR042206">
    <property type="entry name" value="CRISPR-assoc_Cas1_C"/>
</dbReference>
<gene>
    <name evidence="9" type="primary">cas1</name>
    <name evidence="10" type="ORF">SAMN05443638_12142</name>
</gene>
<keyword evidence="11" id="KW-1185">Reference proteome</keyword>
<comment type="function">
    <text evidence="9">CRISPR (clustered regularly interspaced short palindromic repeat), is an adaptive immune system that provides protection against mobile genetic elements (viruses, transposable elements and conjugative plasmids). CRISPR clusters contain spacers, sequences complementary to antecedent mobile elements, and target invading nucleic acids. CRISPR clusters are transcribed and processed into CRISPR RNA (crRNA). Acts as a dsDNA endonuclease. Involved in the integration of spacer DNA into the CRISPR cassette.</text>
</comment>
<evidence type="ECO:0000256" key="2">
    <source>
        <dbReference type="ARBA" id="ARBA00022723"/>
    </source>
</evidence>
<keyword evidence="4 9" id="KW-0378">Hydrolase</keyword>
<evidence type="ECO:0000313" key="11">
    <source>
        <dbReference type="Proteomes" id="UP000184035"/>
    </source>
</evidence>
<dbReference type="EC" id="3.1.-.-" evidence="9"/>
<keyword evidence="8 9" id="KW-0464">Manganese</keyword>
<comment type="subunit">
    <text evidence="9">Homodimer, forms a heterotetramer with a Cas2 homodimer.</text>
</comment>
<dbReference type="InterPro" id="IPR019858">
    <property type="entry name" value="CRISPR-assoc_Cas1_HMARI/TNEAP"/>
</dbReference>
<evidence type="ECO:0000256" key="5">
    <source>
        <dbReference type="ARBA" id="ARBA00022842"/>
    </source>
</evidence>
<evidence type="ECO:0000313" key="10">
    <source>
        <dbReference type="EMBL" id="SHE97702.1"/>
    </source>
</evidence>
<keyword evidence="2 9" id="KW-0479">Metal-binding</keyword>
<dbReference type="STRING" id="1533.SAMN05443638_12142"/>
<feature type="binding site" evidence="9">
    <location>
        <position position="156"/>
    </location>
    <ligand>
        <name>Mn(2+)</name>
        <dbReference type="ChEBI" id="CHEBI:29035"/>
    </ligand>
</feature>
<keyword evidence="7 9" id="KW-0238">DNA-binding</keyword>
<feature type="binding site" evidence="9">
    <location>
        <position position="221"/>
    </location>
    <ligand>
        <name>Mn(2+)</name>
        <dbReference type="ChEBI" id="CHEBI:29035"/>
    </ligand>
</feature>
<dbReference type="InterPro" id="IPR042211">
    <property type="entry name" value="CRISPR-assoc_Cas1_N"/>
</dbReference>
<accession>A0A1M4XWU2</accession>
<dbReference type="Pfam" id="PF01867">
    <property type="entry name" value="Cas_Cas1"/>
    <property type="match status" value="1"/>
</dbReference>
<dbReference type="RefSeq" id="WP_072896902.1">
    <property type="nucleotide sequence ID" value="NZ_FQVM01000021.1"/>
</dbReference>
<dbReference type="EMBL" id="FQVM01000021">
    <property type="protein sequence ID" value="SHE97702.1"/>
    <property type="molecule type" value="Genomic_DNA"/>
</dbReference>
<dbReference type="GO" id="GO:0046872">
    <property type="term" value="F:metal ion binding"/>
    <property type="evidence" value="ECO:0007669"/>
    <property type="project" value="UniProtKB-UniRule"/>
</dbReference>
<keyword evidence="5 9" id="KW-0460">Magnesium</keyword>
<protein>
    <recommendedName>
        <fullName evidence="9">CRISPR-associated endonuclease Cas1</fullName>
        <ecNumber evidence="9">3.1.-.-</ecNumber>
    </recommendedName>
</protein>
<keyword evidence="6 9" id="KW-0051">Antiviral defense</keyword>
<dbReference type="OrthoDB" id="9803119at2"/>
<comment type="similarity">
    <text evidence="9">Belongs to the CRISPR-associated endonuclease Cas1 family.</text>
</comment>
<dbReference type="GO" id="GO:0051607">
    <property type="term" value="P:defense response to virus"/>
    <property type="evidence" value="ECO:0007669"/>
    <property type="project" value="UniProtKB-UniRule"/>
</dbReference>
<dbReference type="Gene3D" id="3.100.10.20">
    <property type="entry name" value="CRISPR-associated endonuclease Cas1, N-terminal domain"/>
    <property type="match status" value="1"/>
</dbReference>
<evidence type="ECO:0000256" key="3">
    <source>
        <dbReference type="ARBA" id="ARBA00022759"/>
    </source>
</evidence>
<dbReference type="InterPro" id="IPR002729">
    <property type="entry name" value="CRISPR-assoc_Cas1"/>
</dbReference>
<evidence type="ECO:0000256" key="8">
    <source>
        <dbReference type="ARBA" id="ARBA00023211"/>
    </source>
</evidence>
<dbReference type="GO" id="GO:0016787">
    <property type="term" value="F:hydrolase activity"/>
    <property type="evidence" value="ECO:0007669"/>
    <property type="project" value="UniProtKB-KW"/>
</dbReference>
<proteinExistence type="inferred from homology"/>
<dbReference type="PANTHER" id="PTHR43219">
    <property type="entry name" value="CRISPR-ASSOCIATED ENDONUCLEASE CAS1"/>
    <property type="match status" value="1"/>
</dbReference>
<organism evidence="10 11">
    <name type="scientific">Clostridium fallax</name>
    <dbReference type="NCBI Taxonomy" id="1533"/>
    <lineage>
        <taxon>Bacteria</taxon>
        <taxon>Bacillati</taxon>
        <taxon>Bacillota</taxon>
        <taxon>Clostridia</taxon>
        <taxon>Eubacteriales</taxon>
        <taxon>Clostridiaceae</taxon>
        <taxon>Clostridium</taxon>
    </lineage>
</organism>
<dbReference type="HAMAP" id="MF_01470">
    <property type="entry name" value="Cas1"/>
    <property type="match status" value="1"/>
</dbReference>
<evidence type="ECO:0000256" key="7">
    <source>
        <dbReference type="ARBA" id="ARBA00023125"/>
    </source>
</evidence>
<name>A0A1M4XWU2_9CLOT</name>
<comment type="cofactor">
    <cofactor evidence="9">
        <name>Mg(2+)</name>
        <dbReference type="ChEBI" id="CHEBI:18420"/>
    </cofactor>
    <cofactor evidence="9">
        <name>Mn(2+)</name>
        <dbReference type="ChEBI" id="CHEBI:29035"/>
    </cofactor>
</comment>
<evidence type="ECO:0000256" key="4">
    <source>
        <dbReference type="ARBA" id="ARBA00022801"/>
    </source>
</evidence>
<sequence length="332" mass="39050">MGKTKYITSMGELMRKDNSLCYRKNGKNVYIPIENTSEIYCLNEVSLNSKLLDFISKANITMHFFNYYGGYSGTFYPKEYLISGKLTIKQVKAFEEKRIIIAKAFVNGIRENIIETLNHYYKHGKNEIKEDLTYLKKDALKNLDCCEDIKQILSVEGDIWQRFYSTFKYILREEFVFNKRVKRPPDNPLNAMISFGNSILYAKTVTSIYNTHLNQSISFLHEPSEGRFSLSLDLSEVFKPVIVYKTIFDLVNNRKINIHKHFNKKVNYCLLNDEGKKIFIEALEKRFDTVIEHPKLKRRIKIKSLIKLDGYKLIKTVLEDKEFKPFSLKENM</sequence>
<dbReference type="GO" id="GO:0003677">
    <property type="term" value="F:DNA binding"/>
    <property type="evidence" value="ECO:0007669"/>
    <property type="project" value="UniProtKB-KW"/>
</dbReference>
<dbReference type="GO" id="GO:0004520">
    <property type="term" value="F:DNA endonuclease activity"/>
    <property type="evidence" value="ECO:0007669"/>
    <property type="project" value="InterPro"/>
</dbReference>
<evidence type="ECO:0000256" key="6">
    <source>
        <dbReference type="ARBA" id="ARBA00023118"/>
    </source>
</evidence>
<reference evidence="10 11" key="1">
    <citation type="submission" date="2016-11" db="EMBL/GenBank/DDBJ databases">
        <authorList>
            <person name="Jaros S."/>
            <person name="Januszkiewicz K."/>
            <person name="Wedrychowicz H."/>
        </authorList>
    </citation>
    <scope>NUCLEOTIDE SEQUENCE [LARGE SCALE GENOMIC DNA]</scope>
    <source>
        <strain evidence="10 11">DSM 2631</strain>
    </source>
</reference>
<dbReference type="Proteomes" id="UP000184035">
    <property type="component" value="Unassembled WGS sequence"/>
</dbReference>
<dbReference type="PANTHER" id="PTHR43219:SF1">
    <property type="entry name" value="CRISPR-ASSOCIATED ENDONUCLEASE CAS1"/>
    <property type="match status" value="1"/>
</dbReference>
<dbReference type="GO" id="GO:0043571">
    <property type="term" value="P:maintenance of CRISPR repeat elements"/>
    <property type="evidence" value="ECO:0007669"/>
    <property type="project" value="UniProtKB-UniRule"/>
</dbReference>
<dbReference type="AlphaFoldDB" id="A0A1M4XWU2"/>
<evidence type="ECO:0000256" key="1">
    <source>
        <dbReference type="ARBA" id="ARBA00022722"/>
    </source>
</evidence>
<keyword evidence="1 9" id="KW-0540">Nuclease</keyword>
<dbReference type="NCBIfam" id="TIGR00287">
    <property type="entry name" value="cas1"/>
    <property type="match status" value="1"/>
</dbReference>
<keyword evidence="3 9" id="KW-0255">Endonuclease</keyword>
<dbReference type="Gene3D" id="1.20.120.920">
    <property type="entry name" value="CRISPR-associated endonuclease Cas1, C-terminal domain"/>
    <property type="match status" value="1"/>
</dbReference>